<dbReference type="Gene3D" id="1.20.1050.10">
    <property type="match status" value="1"/>
</dbReference>
<dbReference type="GO" id="GO:0016740">
    <property type="term" value="F:transferase activity"/>
    <property type="evidence" value="ECO:0007669"/>
    <property type="project" value="UniProtKB-KW"/>
</dbReference>
<feature type="domain" description="GST N-terminal" evidence="1">
    <location>
        <begin position="8"/>
        <end position="84"/>
    </location>
</feature>
<dbReference type="PROSITE" id="PS50404">
    <property type="entry name" value="GST_NTER"/>
    <property type="match status" value="1"/>
</dbReference>
<dbReference type="SUPFAM" id="SSF52833">
    <property type="entry name" value="Thioredoxin-like"/>
    <property type="match status" value="1"/>
</dbReference>
<dbReference type="Gene3D" id="3.40.30.10">
    <property type="entry name" value="Glutaredoxin"/>
    <property type="match status" value="1"/>
</dbReference>
<dbReference type="CDD" id="cd03038">
    <property type="entry name" value="GST_N_etherase_LigE"/>
    <property type="match status" value="1"/>
</dbReference>
<keyword evidence="2" id="KW-0808">Transferase</keyword>
<dbReference type="InterPro" id="IPR004045">
    <property type="entry name" value="Glutathione_S-Trfase_N"/>
</dbReference>
<sequence>MTILLYELVGADPSRPFSPHVWKIALALAHKGLPFETVPVPFTGVPKIEGGFSKTVPVIRDGGTLMKESFDIAVYLEETYPDRPSLFKGEGGKAAARFVERWSQAVVRPYLGGAALMDIYGRLAPADQAYFRPSRQARFGDRSLEEVSGEREAGLHAWRAGLEPLRDMLSYQPFIGGDGPLYADYIVAGFLQWMRVVSPFRFLDPADPVAAWFERCLDLHGGLMRKVPAAA</sequence>
<dbReference type="EMBL" id="FXBL01000004">
    <property type="protein sequence ID" value="SMH44073.1"/>
    <property type="molecule type" value="Genomic_DNA"/>
</dbReference>
<accession>A0A1X7P2P9</accession>
<dbReference type="PANTHER" id="PTHR43968">
    <property type="match status" value="1"/>
</dbReference>
<dbReference type="AlphaFoldDB" id="A0A1X7P2P9"/>
<dbReference type="CDD" id="cd03202">
    <property type="entry name" value="GST_C_etherase_LigE"/>
    <property type="match status" value="1"/>
</dbReference>
<evidence type="ECO:0000259" key="1">
    <source>
        <dbReference type="PROSITE" id="PS50404"/>
    </source>
</evidence>
<evidence type="ECO:0000313" key="2">
    <source>
        <dbReference type="EMBL" id="SMH44073.1"/>
    </source>
</evidence>
<organism evidence="2 3">
    <name type="scientific">Mesorhizobium australicum</name>
    <dbReference type="NCBI Taxonomy" id="536018"/>
    <lineage>
        <taxon>Bacteria</taxon>
        <taxon>Pseudomonadati</taxon>
        <taxon>Pseudomonadota</taxon>
        <taxon>Alphaproteobacteria</taxon>
        <taxon>Hyphomicrobiales</taxon>
        <taxon>Phyllobacteriaceae</taxon>
        <taxon>Mesorhizobium</taxon>
    </lineage>
</organism>
<dbReference type="PANTHER" id="PTHR43968:SF6">
    <property type="entry name" value="GLUTATHIONE S-TRANSFERASE OMEGA"/>
    <property type="match status" value="1"/>
</dbReference>
<keyword evidence="3" id="KW-1185">Reference proteome</keyword>
<dbReference type="InterPro" id="IPR036282">
    <property type="entry name" value="Glutathione-S-Trfase_C_sf"/>
</dbReference>
<dbReference type="InterPro" id="IPR036249">
    <property type="entry name" value="Thioredoxin-like_sf"/>
</dbReference>
<name>A0A1X7P2P9_9HYPH</name>
<dbReference type="Pfam" id="PF13417">
    <property type="entry name" value="GST_N_3"/>
    <property type="match status" value="1"/>
</dbReference>
<reference evidence="2 3" key="1">
    <citation type="submission" date="2017-04" db="EMBL/GenBank/DDBJ databases">
        <authorList>
            <person name="Afonso C.L."/>
            <person name="Miller P.J."/>
            <person name="Scott M.A."/>
            <person name="Spackman E."/>
            <person name="Goraichik I."/>
            <person name="Dimitrov K.M."/>
            <person name="Suarez D.L."/>
            <person name="Swayne D.E."/>
        </authorList>
    </citation>
    <scope>NUCLEOTIDE SEQUENCE [LARGE SCALE GENOMIC DNA]</scope>
    <source>
        <strain evidence="2 3">B5P</strain>
    </source>
</reference>
<protein>
    <submittedName>
        <fullName evidence="2">Glutathione S-transferase</fullName>
    </submittedName>
</protein>
<dbReference type="SUPFAM" id="SSF47616">
    <property type="entry name" value="GST C-terminal domain-like"/>
    <property type="match status" value="1"/>
</dbReference>
<evidence type="ECO:0000313" key="3">
    <source>
        <dbReference type="Proteomes" id="UP000193083"/>
    </source>
</evidence>
<dbReference type="OrthoDB" id="508035at2"/>
<dbReference type="RefSeq" id="WP_085464896.1">
    <property type="nucleotide sequence ID" value="NZ_FXBL01000004.1"/>
</dbReference>
<dbReference type="InterPro" id="IPR050983">
    <property type="entry name" value="GST_Omega/HSP26"/>
</dbReference>
<gene>
    <name evidence="2" type="ORF">SAMN02982922_3012</name>
</gene>
<dbReference type="Proteomes" id="UP000193083">
    <property type="component" value="Unassembled WGS sequence"/>
</dbReference>
<dbReference type="InterPro" id="IPR054416">
    <property type="entry name" value="GST_UstS-like_C"/>
</dbReference>
<dbReference type="GO" id="GO:0005737">
    <property type="term" value="C:cytoplasm"/>
    <property type="evidence" value="ECO:0007669"/>
    <property type="project" value="TreeGrafter"/>
</dbReference>
<dbReference type="Pfam" id="PF22041">
    <property type="entry name" value="GST_C_7"/>
    <property type="match status" value="1"/>
</dbReference>
<proteinExistence type="predicted"/>